<reference evidence="2" key="1">
    <citation type="submission" date="2023-06" db="EMBL/GenBank/DDBJ databases">
        <title>Genomic analysis of the entomopathogenic nematode Steinernema hermaphroditum.</title>
        <authorList>
            <person name="Schwarz E.M."/>
            <person name="Heppert J.K."/>
            <person name="Baniya A."/>
            <person name="Schwartz H.T."/>
            <person name="Tan C.-H."/>
            <person name="Antoshechkin I."/>
            <person name="Sternberg P.W."/>
            <person name="Goodrich-Blair H."/>
            <person name="Dillman A.R."/>
        </authorList>
    </citation>
    <scope>NUCLEOTIDE SEQUENCE</scope>
    <source>
        <strain evidence="2">PS9179</strain>
        <tissue evidence="2">Whole animal</tissue>
    </source>
</reference>
<feature type="chain" id="PRO_5041395934" description="Domain of unknown function DB domain-containing protein" evidence="1">
    <location>
        <begin position="18"/>
        <end position="183"/>
    </location>
</feature>
<accession>A0AA39HVA8</accession>
<comment type="caution">
    <text evidence="2">The sequence shown here is derived from an EMBL/GenBank/DDBJ whole genome shotgun (WGS) entry which is preliminary data.</text>
</comment>
<dbReference type="Proteomes" id="UP001175271">
    <property type="component" value="Unassembled WGS sequence"/>
</dbReference>
<feature type="signal peptide" evidence="1">
    <location>
        <begin position="1"/>
        <end position="17"/>
    </location>
</feature>
<dbReference type="AlphaFoldDB" id="A0AA39HVA8"/>
<keyword evidence="1" id="KW-0732">Signal</keyword>
<name>A0AA39HVA8_9BILA</name>
<evidence type="ECO:0000313" key="3">
    <source>
        <dbReference type="Proteomes" id="UP001175271"/>
    </source>
</evidence>
<organism evidence="2 3">
    <name type="scientific">Steinernema hermaphroditum</name>
    <dbReference type="NCBI Taxonomy" id="289476"/>
    <lineage>
        <taxon>Eukaryota</taxon>
        <taxon>Metazoa</taxon>
        <taxon>Ecdysozoa</taxon>
        <taxon>Nematoda</taxon>
        <taxon>Chromadorea</taxon>
        <taxon>Rhabditida</taxon>
        <taxon>Tylenchina</taxon>
        <taxon>Panagrolaimomorpha</taxon>
        <taxon>Strongyloidoidea</taxon>
        <taxon>Steinernematidae</taxon>
        <taxon>Steinernema</taxon>
    </lineage>
</organism>
<evidence type="ECO:0000313" key="2">
    <source>
        <dbReference type="EMBL" id="KAK0411459.1"/>
    </source>
</evidence>
<evidence type="ECO:0000256" key="1">
    <source>
        <dbReference type="SAM" id="SignalP"/>
    </source>
</evidence>
<sequence>MLIRLLLLCLPVGAALPYETIVEGAKRCCRPEPEMQRCCVKKIQNGSARVGCPAPEWHLVGACLEKFFWNTTAIERHAYKCCGLLHSSRCRRSCSFTFRAPGESPEVRNQFSPAGSCRDPEELVDDCRKDSLVARHRCFGHCVQLRLSNPPDFHFDPLQHCPGLDPATVNGCVGPANLLGAFY</sequence>
<proteinExistence type="predicted"/>
<protein>
    <recommendedName>
        <fullName evidence="4">Domain of unknown function DB domain-containing protein</fullName>
    </recommendedName>
</protein>
<dbReference type="EMBL" id="JAUCMV010000003">
    <property type="protein sequence ID" value="KAK0411459.1"/>
    <property type="molecule type" value="Genomic_DNA"/>
</dbReference>
<evidence type="ECO:0008006" key="4">
    <source>
        <dbReference type="Google" id="ProtNLM"/>
    </source>
</evidence>
<keyword evidence="3" id="KW-1185">Reference proteome</keyword>
<gene>
    <name evidence="2" type="ORF">QR680_005666</name>
</gene>